<dbReference type="PANTHER" id="PTHR11963">
    <property type="entry name" value="LEUCINE AMINOPEPTIDASE-RELATED"/>
    <property type="match status" value="1"/>
</dbReference>
<comment type="similarity">
    <text evidence="3 8">Belongs to the peptidase M17 family.</text>
</comment>
<dbReference type="SUPFAM" id="SSF53187">
    <property type="entry name" value="Zn-dependent exopeptidases"/>
    <property type="match status" value="1"/>
</dbReference>
<dbReference type="PANTHER" id="PTHR11963:SF23">
    <property type="entry name" value="CYTOSOL AMINOPEPTIDASE"/>
    <property type="match status" value="1"/>
</dbReference>
<name>A0ABS1DFF0_9PROT</name>
<feature type="active site" evidence="8">
    <location>
        <position position="275"/>
    </location>
</feature>
<keyword evidence="8" id="KW-0479">Metal-binding</keyword>
<dbReference type="InterPro" id="IPR023042">
    <property type="entry name" value="Peptidase_M17_leu_NH2_pept"/>
</dbReference>
<dbReference type="NCBIfam" id="NF002077">
    <property type="entry name" value="PRK00913.2-4"/>
    <property type="match status" value="1"/>
</dbReference>
<dbReference type="CDD" id="cd00433">
    <property type="entry name" value="Peptidase_M17"/>
    <property type="match status" value="1"/>
</dbReference>
<dbReference type="InterPro" id="IPR011356">
    <property type="entry name" value="Leucine_aapep/pepB"/>
</dbReference>
<protein>
    <recommendedName>
        <fullName evidence="8">Probable cytosol aminopeptidase</fullName>
        <ecNumber evidence="8">3.4.11.1</ecNumber>
    </recommendedName>
    <alternativeName>
        <fullName evidence="8">Leucine aminopeptidase</fullName>
        <shortName evidence="8">LAP</shortName>
        <ecNumber evidence="8">3.4.11.10</ecNumber>
    </alternativeName>
    <alternativeName>
        <fullName evidence="8">Leucyl aminopeptidase</fullName>
    </alternativeName>
</protein>
<keyword evidence="5 8" id="KW-0645">Protease</keyword>
<organism evidence="10 11">
    <name type="scientific">Rhodovibrio sodomensis</name>
    <dbReference type="NCBI Taxonomy" id="1088"/>
    <lineage>
        <taxon>Bacteria</taxon>
        <taxon>Pseudomonadati</taxon>
        <taxon>Pseudomonadota</taxon>
        <taxon>Alphaproteobacteria</taxon>
        <taxon>Rhodospirillales</taxon>
        <taxon>Rhodovibrionaceae</taxon>
        <taxon>Rhodovibrio</taxon>
    </lineage>
</organism>
<dbReference type="NCBIfam" id="NF002075">
    <property type="entry name" value="PRK00913.2-2"/>
    <property type="match status" value="1"/>
</dbReference>
<dbReference type="Gene3D" id="3.40.630.10">
    <property type="entry name" value="Zn peptidases"/>
    <property type="match status" value="1"/>
</dbReference>
<keyword evidence="7 8" id="KW-0464">Manganese</keyword>
<feature type="binding site" evidence="8">
    <location>
        <position position="347"/>
    </location>
    <ligand>
        <name>Mn(2+)</name>
        <dbReference type="ChEBI" id="CHEBI:29035"/>
        <label>2</label>
    </ligand>
</feature>
<feature type="binding site" evidence="8">
    <location>
        <position position="345"/>
    </location>
    <ligand>
        <name>Mn(2+)</name>
        <dbReference type="ChEBI" id="CHEBI:29035"/>
        <label>1</label>
    </ligand>
</feature>
<dbReference type="NCBIfam" id="NF002074">
    <property type="entry name" value="PRK00913.1-4"/>
    <property type="match status" value="1"/>
</dbReference>
<feature type="binding site" evidence="8">
    <location>
        <position position="286"/>
    </location>
    <ligand>
        <name>Mn(2+)</name>
        <dbReference type="ChEBI" id="CHEBI:29035"/>
        <label>2</label>
    </ligand>
</feature>
<evidence type="ECO:0000313" key="10">
    <source>
        <dbReference type="EMBL" id="MBK1668253.1"/>
    </source>
</evidence>
<keyword evidence="6 8" id="KW-0378">Hydrolase</keyword>
<dbReference type="Pfam" id="PF02789">
    <property type="entry name" value="Peptidase_M17_N"/>
    <property type="match status" value="1"/>
</dbReference>
<evidence type="ECO:0000256" key="8">
    <source>
        <dbReference type="HAMAP-Rule" id="MF_00181"/>
    </source>
</evidence>
<dbReference type="Gene3D" id="3.40.220.10">
    <property type="entry name" value="Leucine Aminopeptidase, subunit E, domain 1"/>
    <property type="match status" value="1"/>
</dbReference>
<comment type="cofactor">
    <cofactor evidence="8">
        <name>Mn(2+)</name>
        <dbReference type="ChEBI" id="CHEBI:29035"/>
    </cofactor>
    <text evidence="8">Binds 2 manganese ions per subunit.</text>
</comment>
<evidence type="ECO:0000313" key="11">
    <source>
        <dbReference type="Proteomes" id="UP001296873"/>
    </source>
</evidence>
<evidence type="ECO:0000256" key="7">
    <source>
        <dbReference type="ARBA" id="ARBA00023211"/>
    </source>
</evidence>
<evidence type="ECO:0000256" key="1">
    <source>
        <dbReference type="ARBA" id="ARBA00000135"/>
    </source>
</evidence>
<feature type="binding site" evidence="8">
    <location>
        <position position="347"/>
    </location>
    <ligand>
        <name>Mn(2+)</name>
        <dbReference type="ChEBI" id="CHEBI:29035"/>
        <label>1</label>
    </ligand>
</feature>
<proteinExistence type="inferred from homology"/>
<dbReference type="InterPro" id="IPR008283">
    <property type="entry name" value="Peptidase_M17_N"/>
</dbReference>
<comment type="caution">
    <text evidence="10">The sequence shown here is derived from an EMBL/GenBank/DDBJ whole genome shotgun (WGS) entry which is preliminary data.</text>
</comment>
<sequence>MKVAFTSHAVPASHAVCVGVCADRTLTASAQKLDDATGGALSRAVQASGKFKGDKRQVLELLAPAGVENSRVLLVGLGKPDELDAGDLEAIGGELVAKLNAVGESQATFVLDPLAGAPLSAPQAAARLALGARLRSYRFDKYRTQEKAEDKPTLGQFTVALSHKKDAENAYQPLEKVADGVEMTRDLVSEPANVLTPENLAAECRKLEELGVEVEVLDAKAMRKLGMGALLAVAQGSDKDPKLVTMRWHGGSGKKTPLAVVGKGVCFDSGGISLKPAQGMGDMKWDMGGAGVTVGLIKALAGRKAKLNAVGVVGLVENMPSGAAYRPGDVLTSMSGQTIEVHNTDAEGRLVLADALWYTQQTYQPETMVNLATLTGAVLVALGNRRAGLFANDDELAQQLSQAGDAVGEKLWRLPMDDDYDKDINSDIADMKNVGDGRNASSTAAAQFLRRFVQKGTKWAHLDIAGVTWSSKDAPTVPKGGTGFGVRLLDRFVGDRFER</sequence>
<feature type="domain" description="Cytosol aminopeptidase" evidence="9">
    <location>
        <begin position="343"/>
        <end position="350"/>
    </location>
</feature>
<dbReference type="HAMAP" id="MF_00181">
    <property type="entry name" value="Cytosol_peptidase_M17"/>
    <property type="match status" value="1"/>
</dbReference>
<evidence type="ECO:0000256" key="3">
    <source>
        <dbReference type="ARBA" id="ARBA00009528"/>
    </source>
</evidence>
<evidence type="ECO:0000259" key="9">
    <source>
        <dbReference type="PROSITE" id="PS00631"/>
    </source>
</evidence>
<feature type="binding site" evidence="8">
    <location>
        <position position="268"/>
    </location>
    <ligand>
        <name>Mn(2+)</name>
        <dbReference type="ChEBI" id="CHEBI:29035"/>
        <label>2</label>
    </ligand>
</feature>
<comment type="catalytic activity">
    <reaction evidence="1 8">
        <text>Release of an N-terminal amino acid, Xaa-|-Yaa-, in which Xaa is preferably Leu, but may be other amino acids including Pro although not Arg or Lys, and Yaa may be Pro. Amino acid amides and methyl esters are also readily hydrolyzed, but rates on arylamides are exceedingly low.</text>
        <dbReference type="EC" id="3.4.11.1"/>
    </reaction>
</comment>
<comment type="function">
    <text evidence="8">Presumably involved in the processing and regular turnover of intracellular proteins. Catalyzes the removal of unsubstituted N-terminal amino acids from various peptides.</text>
</comment>
<dbReference type="SUPFAM" id="SSF52949">
    <property type="entry name" value="Macro domain-like"/>
    <property type="match status" value="1"/>
</dbReference>
<keyword evidence="8" id="KW-0963">Cytoplasm</keyword>
<dbReference type="NCBIfam" id="NF002073">
    <property type="entry name" value="PRK00913.1-2"/>
    <property type="match status" value="1"/>
</dbReference>
<dbReference type="Pfam" id="PF00883">
    <property type="entry name" value="Peptidase_M17"/>
    <property type="match status" value="1"/>
</dbReference>
<dbReference type="PRINTS" id="PR00481">
    <property type="entry name" value="LAMNOPPTDASE"/>
</dbReference>
<dbReference type="Proteomes" id="UP001296873">
    <property type="component" value="Unassembled WGS sequence"/>
</dbReference>
<dbReference type="InterPro" id="IPR043472">
    <property type="entry name" value="Macro_dom-like"/>
</dbReference>
<dbReference type="PROSITE" id="PS00631">
    <property type="entry name" value="CYTOSOL_AP"/>
    <property type="match status" value="1"/>
</dbReference>
<evidence type="ECO:0000256" key="5">
    <source>
        <dbReference type="ARBA" id="ARBA00022670"/>
    </source>
</evidence>
<dbReference type="EC" id="3.4.11.10" evidence="8"/>
<comment type="subcellular location">
    <subcellularLocation>
        <location evidence="8">Cytoplasm</location>
    </subcellularLocation>
</comment>
<evidence type="ECO:0000256" key="6">
    <source>
        <dbReference type="ARBA" id="ARBA00022801"/>
    </source>
</evidence>
<keyword evidence="11" id="KW-1185">Reference proteome</keyword>
<gene>
    <name evidence="8" type="primary">pepA</name>
    <name evidence="10" type="ORF">CKO28_09410</name>
</gene>
<accession>A0ABS1DFF0</accession>
<dbReference type="GO" id="GO:0004177">
    <property type="term" value="F:aminopeptidase activity"/>
    <property type="evidence" value="ECO:0007669"/>
    <property type="project" value="UniProtKB-KW"/>
</dbReference>
<dbReference type="RefSeq" id="WP_200340509.1">
    <property type="nucleotide sequence ID" value="NZ_NRRL01000019.1"/>
</dbReference>
<feature type="active site" evidence="8">
    <location>
        <position position="349"/>
    </location>
</feature>
<keyword evidence="4 8" id="KW-0031">Aminopeptidase</keyword>
<dbReference type="EC" id="3.4.11.1" evidence="8"/>
<feature type="binding site" evidence="8">
    <location>
        <position position="268"/>
    </location>
    <ligand>
        <name>Mn(2+)</name>
        <dbReference type="ChEBI" id="CHEBI:29035"/>
        <label>1</label>
    </ligand>
</feature>
<dbReference type="InterPro" id="IPR000819">
    <property type="entry name" value="Peptidase_M17_C"/>
</dbReference>
<reference evidence="10 11" key="1">
    <citation type="journal article" date="2020" name="Microorganisms">
        <title>Osmotic Adaptation and Compatible Solute Biosynthesis of Phototrophic Bacteria as Revealed from Genome Analyses.</title>
        <authorList>
            <person name="Imhoff J.F."/>
            <person name="Rahn T."/>
            <person name="Kunzel S."/>
            <person name="Keller A."/>
            <person name="Neulinger S.C."/>
        </authorList>
    </citation>
    <scope>NUCLEOTIDE SEQUENCE [LARGE SCALE GENOMIC DNA]</scope>
    <source>
        <strain evidence="10 11">DSM 9895</strain>
    </source>
</reference>
<feature type="binding site" evidence="8">
    <location>
        <position position="263"/>
    </location>
    <ligand>
        <name>Mn(2+)</name>
        <dbReference type="ChEBI" id="CHEBI:29035"/>
        <label>2</label>
    </ligand>
</feature>
<evidence type="ECO:0000256" key="4">
    <source>
        <dbReference type="ARBA" id="ARBA00022438"/>
    </source>
</evidence>
<comment type="catalytic activity">
    <reaction evidence="2 8">
        <text>Release of an N-terminal amino acid, preferentially leucine, but not glutamic or aspartic acids.</text>
        <dbReference type="EC" id="3.4.11.10"/>
    </reaction>
</comment>
<dbReference type="EMBL" id="NRRL01000019">
    <property type="protein sequence ID" value="MBK1668253.1"/>
    <property type="molecule type" value="Genomic_DNA"/>
</dbReference>
<evidence type="ECO:0000256" key="2">
    <source>
        <dbReference type="ARBA" id="ARBA00000967"/>
    </source>
</evidence>